<sequence length="324" mass="36625">MRVSFDHTDWMENDGRIHHWFASNCDWRGSENGAPRPEKLTCLPIGIENRYNSIGRDPKRYLRAMTGMPLRDGGNGGGTGKEGILYVSFVRSTIKPQRAEALSHLESLERRNGGRSLTWVTRHAAVGEKVPWDDFASHVRSHRFVLCPHGHGLDTHRLWEVLLLGSIPVVRTSTLDSNYDGLPVVILREWSELTESRLEEEWDRLSKRSMLFELDKVFFPYWENVIRKKMDEARRRFDVESEGGEGAAATAVATAATAVAAESSAAVGDSSKPHKAIDKFRARTAEGPLRAGGERVVVKEQGPPRRRRAGPKGHPRMRERERDR</sequence>
<dbReference type="EMBL" id="HBKQ01041190">
    <property type="protein sequence ID" value="CAE2264820.1"/>
    <property type="molecule type" value="Transcribed_RNA"/>
</dbReference>
<name>A0A7S4JIN9_9STRA</name>
<evidence type="ECO:0000256" key="1">
    <source>
        <dbReference type="SAM" id="MobiDB-lite"/>
    </source>
</evidence>
<evidence type="ECO:0008006" key="3">
    <source>
        <dbReference type="Google" id="ProtNLM"/>
    </source>
</evidence>
<accession>A0A7S4JIN9</accession>
<evidence type="ECO:0000313" key="2">
    <source>
        <dbReference type="EMBL" id="CAE2264820.1"/>
    </source>
</evidence>
<dbReference type="AlphaFoldDB" id="A0A7S4JIN9"/>
<protein>
    <recommendedName>
        <fullName evidence="3">Exostosin GT47 domain-containing protein</fullName>
    </recommendedName>
</protein>
<proteinExistence type="predicted"/>
<organism evidence="2">
    <name type="scientific">Odontella aurita</name>
    <dbReference type="NCBI Taxonomy" id="265563"/>
    <lineage>
        <taxon>Eukaryota</taxon>
        <taxon>Sar</taxon>
        <taxon>Stramenopiles</taxon>
        <taxon>Ochrophyta</taxon>
        <taxon>Bacillariophyta</taxon>
        <taxon>Mediophyceae</taxon>
        <taxon>Biddulphiophycidae</taxon>
        <taxon>Eupodiscales</taxon>
        <taxon>Odontellaceae</taxon>
        <taxon>Odontella</taxon>
    </lineage>
</organism>
<feature type="compositionally biased region" description="Basic and acidic residues" evidence="1">
    <location>
        <begin position="271"/>
        <end position="284"/>
    </location>
</feature>
<feature type="compositionally biased region" description="Basic residues" evidence="1">
    <location>
        <begin position="304"/>
        <end position="315"/>
    </location>
</feature>
<gene>
    <name evidence="2" type="ORF">OAUR00152_LOCUS28411</name>
</gene>
<reference evidence="2" key="1">
    <citation type="submission" date="2021-01" db="EMBL/GenBank/DDBJ databases">
        <authorList>
            <person name="Corre E."/>
            <person name="Pelletier E."/>
            <person name="Niang G."/>
            <person name="Scheremetjew M."/>
            <person name="Finn R."/>
            <person name="Kale V."/>
            <person name="Holt S."/>
            <person name="Cochrane G."/>
            <person name="Meng A."/>
            <person name="Brown T."/>
            <person name="Cohen L."/>
        </authorList>
    </citation>
    <scope>NUCLEOTIDE SEQUENCE</scope>
    <source>
        <strain evidence="2">Isolate 1302-5</strain>
    </source>
</reference>
<feature type="region of interest" description="Disordered" evidence="1">
    <location>
        <begin position="263"/>
        <end position="324"/>
    </location>
</feature>